<dbReference type="FunFam" id="3.40.720.10:FF:000017">
    <property type="entry name" value="Predicted protein"/>
    <property type="match status" value="1"/>
</dbReference>
<name>A0A9W9ZYY9_9CNID</name>
<dbReference type="AlphaFoldDB" id="A0A9W9ZYY9"/>
<keyword evidence="2" id="KW-1185">Reference proteome</keyword>
<dbReference type="OrthoDB" id="5975970at2759"/>
<dbReference type="EMBL" id="MU825416">
    <property type="protein sequence ID" value="KAJ7390457.1"/>
    <property type="molecule type" value="Genomic_DNA"/>
</dbReference>
<accession>A0A9W9ZYY9</accession>
<protein>
    <submittedName>
        <fullName evidence="1">Uncharacterized protein</fullName>
    </submittedName>
</protein>
<dbReference type="PANTHER" id="PTHR10974:SF1">
    <property type="entry name" value="FI08016P-RELATED"/>
    <property type="match status" value="1"/>
</dbReference>
<dbReference type="InterPro" id="IPR004245">
    <property type="entry name" value="DUF229"/>
</dbReference>
<evidence type="ECO:0000313" key="1">
    <source>
        <dbReference type="EMBL" id="KAJ7390457.1"/>
    </source>
</evidence>
<dbReference type="Gene3D" id="3.40.720.10">
    <property type="entry name" value="Alkaline Phosphatase, subunit A"/>
    <property type="match status" value="1"/>
</dbReference>
<dbReference type="PANTHER" id="PTHR10974">
    <property type="entry name" value="FI08016P-RELATED"/>
    <property type="match status" value="1"/>
</dbReference>
<gene>
    <name evidence="1" type="ORF">OS493_025158</name>
</gene>
<dbReference type="InterPro" id="IPR017850">
    <property type="entry name" value="Alkaline_phosphatase_core_sf"/>
</dbReference>
<sequence length="618" mass="70731">MEYVIVFQSQHPKIVNSTKGEEKPNLDAISFDAGTCAVVTTFHINESHMADSRGCKVPSLDPFHPYVMQHVNHAKPLRCKGRLFTEYENSDFRLLDDVNEEHQVASIFAEPIHRNSDLNVKLGEKKILNLTNRVTRINGADFLKVTVRFKNGKEQTDYHASISEILDVAQRKETHSAPLNIMILAMDRTSAAHFQRMLPKTYALLRDELDSIMFKSYSIVGENTTPALSALMTGKSLDENCEFREARKGFKNAGFVDEWPFIFKDLKDLGIATMWSEDQPRIGAFHLRLKGFKDQPSDHYGRTLWLEWEGLCKNSQTQYELQLKYLKSFMESYPGKRKFGFLFLSDLCHRSASLLSAGDDGFVAFFKSLKNESLLNETMFITMSDHGPRYMEIRKSSQGKLEHRLPFLSLTFPPWFKRKYPEHIAAMVKNTRIISSPFDLYATMKHLLAFPDKRFVDTAGIGKSLFEPLPEGRTCTDAGIPDNYCPCLRWQPIDISHPHVHEAVKVALSHINKLLVTHPMTDKLCHQLELKTIFEAYQKMPSDEADMFLSEQGNNTCSYQIKFQTTPGDGLFEGLLKMNTTAGEMKVYNEIDRVNMYGDQPKCIVNHVPSMRPYCLCK</sequence>
<organism evidence="1 2">
    <name type="scientific">Desmophyllum pertusum</name>
    <dbReference type="NCBI Taxonomy" id="174260"/>
    <lineage>
        <taxon>Eukaryota</taxon>
        <taxon>Metazoa</taxon>
        <taxon>Cnidaria</taxon>
        <taxon>Anthozoa</taxon>
        <taxon>Hexacorallia</taxon>
        <taxon>Scleractinia</taxon>
        <taxon>Caryophylliina</taxon>
        <taxon>Caryophylliidae</taxon>
        <taxon>Desmophyllum</taxon>
    </lineage>
</organism>
<dbReference type="CDD" id="cd16021">
    <property type="entry name" value="ALP_like"/>
    <property type="match status" value="1"/>
</dbReference>
<dbReference type="SUPFAM" id="SSF53649">
    <property type="entry name" value="Alkaline phosphatase-like"/>
    <property type="match status" value="1"/>
</dbReference>
<reference evidence="1" key="1">
    <citation type="submission" date="2023-01" db="EMBL/GenBank/DDBJ databases">
        <title>Genome assembly of the deep-sea coral Lophelia pertusa.</title>
        <authorList>
            <person name="Herrera S."/>
            <person name="Cordes E."/>
        </authorList>
    </citation>
    <scope>NUCLEOTIDE SEQUENCE</scope>
    <source>
        <strain evidence="1">USNM1676648</strain>
        <tissue evidence="1">Polyp</tissue>
    </source>
</reference>
<evidence type="ECO:0000313" key="2">
    <source>
        <dbReference type="Proteomes" id="UP001163046"/>
    </source>
</evidence>
<dbReference type="Proteomes" id="UP001163046">
    <property type="component" value="Unassembled WGS sequence"/>
</dbReference>
<comment type="caution">
    <text evidence="1">The sequence shown here is derived from an EMBL/GenBank/DDBJ whole genome shotgun (WGS) entry which is preliminary data.</text>
</comment>
<proteinExistence type="predicted"/>
<dbReference type="Pfam" id="PF02995">
    <property type="entry name" value="DUF229"/>
    <property type="match status" value="1"/>
</dbReference>
<dbReference type="GO" id="GO:0005615">
    <property type="term" value="C:extracellular space"/>
    <property type="evidence" value="ECO:0007669"/>
    <property type="project" value="TreeGrafter"/>
</dbReference>